<keyword evidence="3" id="KW-1185">Reference proteome</keyword>
<protein>
    <submittedName>
        <fullName evidence="2">Uncharacterized protein</fullName>
    </submittedName>
</protein>
<dbReference type="GeneID" id="24101172"/>
<feature type="region of interest" description="Disordered" evidence="1">
    <location>
        <begin position="594"/>
        <end position="641"/>
    </location>
</feature>
<reference evidence="2 3" key="1">
    <citation type="journal article" date="2012" name="Appl. Environ. Microbiol.">
        <title>Short-read sequencing for genomic analysis of the brown rot fungus Fibroporia radiculosa.</title>
        <authorList>
            <person name="Tang J.D."/>
            <person name="Perkins A.D."/>
            <person name="Sonstegard T.S."/>
            <person name="Schroeder S.G."/>
            <person name="Burgess S.C."/>
            <person name="Diehl S.V."/>
        </authorList>
    </citation>
    <scope>NUCLEOTIDE SEQUENCE [LARGE SCALE GENOMIC DNA]</scope>
    <source>
        <strain evidence="2 3">TFFH 294</strain>
    </source>
</reference>
<organism evidence="2 3">
    <name type="scientific">Fibroporia radiculosa</name>
    <dbReference type="NCBI Taxonomy" id="599839"/>
    <lineage>
        <taxon>Eukaryota</taxon>
        <taxon>Fungi</taxon>
        <taxon>Dikarya</taxon>
        <taxon>Basidiomycota</taxon>
        <taxon>Agaricomycotina</taxon>
        <taxon>Agaricomycetes</taxon>
        <taxon>Polyporales</taxon>
        <taxon>Fibroporiaceae</taxon>
        <taxon>Fibroporia</taxon>
    </lineage>
</organism>
<proteinExistence type="predicted"/>
<evidence type="ECO:0000313" key="2">
    <source>
        <dbReference type="EMBL" id="CCM06272.1"/>
    </source>
</evidence>
<evidence type="ECO:0000313" key="3">
    <source>
        <dbReference type="Proteomes" id="UP000006352"/>
    </source>
</evidence>
<feature type="compositionally biased region" description="Polar residues" evidence="1">
    <location>
        <begin position="594"/>
        <end position="608"/>
    </location>
</feature>
<dbReference type="Proteomes" id="UP000006352">
    <property type="component" value="Unassembled WGS sequence"/>
</dbReference>
<name>J4I2W2_9APHY</name>
<dbReference type="RefSeq" id="XP_012185555.1">
    <property type="nucleotide sequence ID" value="XM_012330165.1"/>
</dbReference>
<gene>
    <name evidence="2" type="ORF">FIBRA_08522</name>
</gene>
<dbReference type="AlphaFoldDB" id="J4I2W2"/>
<dbReference type="OrthoDB" id="2683566at2759"/>
<dbReference type="InParanoid" id="J4I2W2"/>
<dbReference type="EMBL" id="HE797270">
    <property type="protein sequence ID" value="CCM06272.1"/>
    <property type="molecule type" value="Genomic_DNA"/>
</dbReference>
<accession>J4I2W2</accession>
<dbReference type="HOGENOM" id="CLU_420351_0_0_1"/>
<sequence>MLLALIPGRRHFMESALLRVKAIEEMDGVYLGLICQYLHREWTLLGILGSMDPFRTDVLALEAECETEAASQESGGSQPATRRVLNVRAALREDSAPNWEIWTDELLNKVDAAFADCIRNPEDMGLNIPRGLNQLRKYRQAVIAAITAEYADDIKAQSVKGIHAANTRERIRLFLMHPFSVETTIRVPMPLLTAKALKSVVAAFAACKQGLLELARMFDPLIDYRHNLQDTSTRDAWITVLRGIKMNYQWIDEDAGLDTIFDQIWGGRADVLPFLEWFANQTPEAYKEQRKMKRAAIAAWQPTSGPNGDRPADMDWQNNHNTLHTVDQLANLKSLVVARDLIKDHSEVIQSRTDSGYTTTPAAIATHPQARLLFKTGVPWWVGCKKDPRHKLWPFVLGAYWEYAYITQERPKCFNTCVVEWRKRLSKEVGYHMSGGPVDETRLSYVFEFPDRLAYPAEFLANPEWLVRPSDGTIAENREKAEVALRLLENSNERHAAIQKIVRSIEYLPFVAIEGDSIDEVVHSAVHHVVEVLDFAAARQSYREACDDPQAPFDSAKAGTAVRQDYHRRLALPDANTTWPENITAIFAQTKNNASIKRGRSNSGQSGSEVPPTKKLRPGEPDAMDIDPDPTNPQAHDNIVDNLRRLSVNQTN</sequence>
<evidence type="ECO:0000256" key="1">
    <source>
        <dbReference type="SAM" id="MobiDB-lite"/>
    </source>
</evidence>